<accession>A0A1J5JM15</accession>
<reference evidence="11 12" key="1">
    <citation type="submission" date="2016-08" db="EMBL/GenBank/DDBJ databases">
        <title>Genome-based comparison of Moorella thermoacetic strains.</title>
        <authorList>
            <person name="Poehlein A."/>
            <person name="Bengelsdorf F.R."/>
            <person name="Esser C."/>
            <person name="Duerre P."/>
            <person name="Daniel R."/>
        </authorList>
    </citation>
    <scope>NUCLEOTIDE SEQUENCE [LARGE SCALE GENOMIC DNA]</scope>
    <source>
        <strain evidence="11 12">DSM 11768</strain>
    </source>
</reference>
<evidence type="ECO:0000256" key="6">
    <source>
        <dbReference type="ARBA" id="ARBA00022801"/>
    </source>
</evidence>
<dbReference type="GO" id="GO:0004521">
    <property type="term" value="F:RNA endonuclease activity"/>
    <property type="evidence" value="ECO:0007669"/>
    <property type="project" value="UniProtKB-UniRule"/>
</dbReference>
<keyword evidence="3 9" id="KW-0540">Nuclease</keyword>
<evidence type="ECO:0000256" key="2">
    <source>
        <dbReference type="ARBA" id="ARBA00009959"/>
    </source>
</evidence>
<comment type="subunit">
    <text evidence="9">Homodimer, forms a heterotetramer with a Cas1 homodimer.</text>
</comment>
<evidence type="ECO:0000256" key="7">
    <source>
        <dbReference type="ARBA" id="ARBA00022842"/>
    </source>
</evidence>
<comment type="similarity">
    <text evidence="2 9 10">Belongs to the CRISPR-associated endoribonuclease Cas2 protein family.</text>
</comment>
<organism evidence="11 12">
    <name type="scientific">Neomoorella thermoacetica</name>
    <name type="common">Clostridium thermoaceticum</name>
    <dbReference type="NCBI Taxonomy" id="1525"/>
    <lineage>
        <taxon>Bacteria</taxon>
        <taxon>Bacillati</taxon>
        <taxon>Bacillota</taxon>
        <taxon>Clostridia</taxon>
        <taxon>Neomoorellales</taxon>
        <taxon>Neomoorellaceae</taxon>
        <taxon>Neomoorella</taxon>
    </lineage>
</organism>
<comment type="function">
    <text evidence="9">CRISPR (clustered regularly interspaced short palindromic repeat), is an adaptive immune system that provides protection against mobile genetic elements (viruses, transposable elements and conjugative plasmids). CRISPR clusters contain sequences complementary to antecedent mobile elements and target invading nucleic acids. CRISPR clusters are transcribed and processed into CRISPR RNA (crRNA). Functions as a ssRNA-specific endoribonuclease. Involved in the integration of spacer DNA into the CRISPR cassette.</text>
</comment>
<evidence type="ECO:0000256" key="4">
    <source>
        <dbReference type="ARBA" id="ARBA00022723"/>
    </source>
</evidence>
<dbReference type="SUPFAM" id="SSF143430">
    <property type="entry name" value="TTP0101/SSO1404-like"/>
    <property type="match status" value="1"/>
</dbReference>
<comment type="cofactor">
    <cofactor evidence="1 9">
        <name>Mg(2+)</name>
        <dbReference type="ChEBI" id="CHEBI:18420"/>
    </cofactor>
</comment>
<dbReference type="InterPro" id="IPR021127">
    <property type="entry name" value="CRISPR_associated_Cas2"/>
</dbReference>
<dbReference type="HAMAP" id="MF_01471">
    <property type="entry name" value="Cas2"/>
    <property type="match status" value="1"/>
</dbReference>
<dbReference type="GO" id="GO:0043571">
    <property type="term" value="P:maintenance of CRISPR repeat elements"/>
    <property type="evidence" value="ECO:0007669"/>
    <property type="project" value="UniProtKB-UniRule"/>
</dbReference>
<keyword evidence="8 9" id="KW-0051">Antiviral defense</keyword>
<dbReference type="PANTHER" id="PTHR34405">
    <property type="entry name" value="CRISPR-ASSOCIATED ENDORIBONUCLEASE CAS2"/>
    <property type="match status" value="1"/>
</dbReference>
<dbReference type="PANTHER" id="PTHR34405:SF3">
    <property type="entry name" value="CRISPR-ASSOCIATED ENDORIBONUCLEASE CAS2 3"/>
    <property type="match status" value="1"/>
</dbReference>
<dbReference type="InterPro" id="IPR019199">
    <property type="entry name" value="Virulence_VapD/CRISPR_Cas2"/>
</dbReference>
<keyword evidence="7 9" id="KW-0460">Magnesium</keyword>
<evidence type="ECO:0000256" key="1">
    <source>
        <dbReference type="ARBA" id="ARBA00001946"/>
    </source>
</evidence>
<dbReference type="AlphaFoldDB" id="A0A1J5JM15"/>
<evidence type="ECO:0000256" key="8">
    <source>
        <dbReference type="ARBA" id="ARBA00023118"/>
    </source>
</evidence>
<proteinExistence type="inferred from homology"/>
<name>A0A1J5JM15_NEOTH</name>
<evidence type="ECO:0000256" key="3">
    <source>
        <dbReference type="ARBA" id="ARBA00022722"/>
    </source>
</evidence>
<evidence type="ECO:0000256" key="10">
    <source>
        <dbReference type="PIRNR" id="PIRNR032582"/>
    </source>
</evidence>
<dbReference type="EMBL" id="MIHH01000027">
    <property type="protein sequence ID" value="OIQ07771.1"/>
    <property type="molecule type" value="Genomic_DNA"/>
</dbReference>
<dbReference type="NCBIfam" id="TIGR01573">
    <property type="entry name" value="cas2"/>
    <property type="match status" value="1"/>
</dbReference>
<keyword evidence="4 9" id="KW-0479">Metal-binding</keyword>
<dbReference type="Pfam" id="PF09827">
    <property type="entry name" value="CRISPR_Cas2"/>
    <property type="match status" value="1"/>
</dbReference>
<dbReference type="Proteomes" id="UP000182743">
    <property type="component" value="Unassembled WGS sequence"/>
</dbReference>
<evidence type="ECO:0000313" key="11">
    <source>
        <dbReference type="EMBL" id="OIQ07771.1"/>
    </source>
</evidence>
<dbReference type="GO" id="GO:0046872">
    <property type="term" value="F:metal ion binding"/>
    <property type="evidence" value="ECO:0007669"/>
    <property type="project" value="UniProtKB-UniRule"/>
</dbReference>
<dbReference type="PIRSF" id="PIRSF032582">
    <property type="entry name" value="Cas2"/>
    <property type="match status" value="1"/>
</dbReference>
<dbReference type="RefSeq" id="WP_071521540.1">
    <property type="nucleotide sequence ID" value="NZ_MDDE01000008.1"/>
</dbReference>
<keyword evidence="6 9" id="KW-0378">Hydrolase</keyword>
<feature type="binding site" evidence="9">
    <location>
        <position position="8"/>
    </location>
    <ligand>
        <name>Mg(2+)</name>
        <dbReference type="ChEBI" id="CHEBI:18420"/>
        <note>catalytic</note>
    </ligand>
</feature>
<dbReference type="CDD" id="cd09725">
    <property type="entry name" value="Cas2_I_II_III"/>
    <property type="match status" value="1"/>
</dbReference>
<gene>
    <name evidence="11" type="primary">cas2_2</name>
    <name evidence="9" type="synonym">cas2</name>
    <name evidence="11" type="ORF">MOOR_26100</name>
</gene>
<sequence length="90" mass="10851">MFVVIAYDIEDDKRRNKVFKVLKNFGQWMQFSVFECNITKEQFFRLSRSLEKLINPEHDSIRYYFLCETCVKKVIRVGGVKVRDESMFIV</sequence>
<keyword evidence="5 9" id="KW-0255">Endonuclease</keyword>
<comment type="caution">
    <text evidence="11">The sequence shown here is derived from an EMBL/GenBank/DDBJ whole genome shotgun (WGS) entry which is preliminary data.</text>
</comment>
<dbReference type="Gene3D" id="3.30.70.240">
    <property type="match status" value="1"/>
</dbReference>
<evidence type="ECO:0000313" key="12">
    <source>
        <dbReference type="Proteomes" id="UP000182743"/>
    </source>
</evidence>
<dbReference type="GO" id="GO:0051607">
    <property type="term" value="P:defense response to virus"/>
    <property type="evidence" value="ECO:0007669"/>
    <property type="project" value="UniProtKB-UniRule"/>
</dbReference>
<evidence type="ECO:0000256" key="5">
    <source>
        <dbReference type="ARBA" id="ARBA00022759"/>
    </source>
</evidence>
<dbReference type="EC" id="3.1.-.-" evidence="9"/>
<protein>
    <recommendedName>
        <fullName evidence="9">CRISPR-associated endoribonuclease Cas2</fullName>
        <ecNumber evidence="9">3.1.-.-</ecNumber>
    </recommendedName>
</protein>
<evidence type="ECO:0000256" key="9">
    <source>
        <dbReference type="HAMAP-Rule" id="MF_01471"/>
    </source>
</evidence>
<dbReference type="GO" id="GO:0016787">
    <property type="term" value="F:hydrolase activity"/>
    <property type="evidence" value="ECO:0007669"/>
    <property type="project" value="UniProtKB-KW"/>
</dbReference>